<dbReference type="Gene3D" id="3.40.50.720">
    <property type="entry name" value="NAD(P)-binding Rossmann-like Domain"/>
    <property type="match status" value="1"/>
</dbReference>
<name>A0ABY4XFE4_9BACT</name>
<dbReference type="RefSeq" id="WP_235162576.1">
    <property type="nucleotide sequence ID" value="NZ_CP098805.1"/>
</dbReference>
<dbReference type="PANTHER" id="PTHR43818:SF9">
    <property type="entry name" value="HYPOTHETICAL OXIDOREDUCTASE"/>
    <property type="match status" value="1"/>
</dbReference>
<dbReference type="InterPro" id="IPR006311">
    <property type="entry name" value="TAT_signal"/>
</dbReference>
<accession>A0ABY4XFE4</accession>
<dbReference type="PROSITE" id="PS51318">
    <property type="entry name" value="TAT"/>
    <property type="match status" value="1"/>
</dbReference>
<organism evidence="2 3">
    <name type="scientific">Dyadobacter chenhuakuii</name>
    <dbReference type="NCBI Taxonomy" id="2909339"/>
    <lineage>
        <taxon>Bacteria</taxon>
        <taxon>Pseudomonadati</taxon>
        <taxon>Bacteroidota</taxon>
        <taxon>Cytophagia</taxon>
        <taxon>Cytophagales</taxon>
        <taxon>Spirosomataceae</taxon>
        <taxon>Dyadobacter</taxon>
    </lineage>
</organism>
<dbReference type="InterPro" id="IPR000683">
    <property type="entry name" value="Gfo/Idh/MocA-like_OxRdtase_N"/>
</dbReference>
<proteinExistence type="predicted"/>
<keyword evidence="3" id="KW-1185">Reference proteome</keyword>
<dbReference type="EMBL" id="CP098805">
    <property type="protein sequence ID" value="USJ29127.1"/>
    <property type="molecule type" value="Genomic_DNA"/>
</dbReference>
<dbReference type="Proteomes" id="UP001055420">
    <property type="component" value="Chromosome"/>
</dbReference>
<dbReference type="PANTHER" id="PTHR43818">
    <property type="entry name" value="BCDNA.GH03377"/>
    <property type="match status" value="1"/>
</dbReference>
<sequence>MHLSRRNFILKSVATGAGLGLLEYLPAIARPADGKRVGIIGLDTSHSIAFTKALNAATPDPVYDGYKVTAAYPQGSKDIESSTKRIPGYIEEVKKLGVKITGSIQELLAETDVILLETNDGRLHLEQALEVFKAGKRMFIDKPVAGSLSDTIAIYNAAEKYKIPVFSASSLRYIKGLENIDKAKVLGADTYSPAVLEKTHPDFFWYGVHGVETLYTVMGTGCKSVTRVGTPNTDIVVGIWSDGRTGTFRGTRTGKHDYGGTVFTEDGNKVLGPYAGYEPLLVDIIKYFKTGEMPVTPQETIEIFAFMEAADESKRQGGKSVMLESVLNKARKSAK</sequence>
<evidence type="ECO:0000259" key="1">
    <source>
        <dbReference type="Pfam" id="PF01408"/>
    </source>
</evidence>
<reference evidence="2" key="1">
    <citation type="submission" date="2022-06" db="EMBL/GenBank/DDBJ databases">
        <title>Novel species in genus Dyadobacter.</title>
        <authorList>
            <person name="Ma C."/>
        </authorList>
    </citation>
    <scope>NUCLEOTIDE SEQUENCE</scope>
    <source>
        <strain evidence="2">CY22</strain>
    </source>
</reference>
<gene>
    <name evidence="2" type="ORF">NFI80_14715</name>
</gene>
<dbReference type="Pfam" id="PF01408">
    <property type="entry name" value="GFO_IDH_MocA"/>
    <property type="match status" value="1"/>
</dbReference>
<evidence type="ECO:0000313" key="2">
    <source>
        <dbReference type="EMBL" id="USJ29127.1"/>
    </source>
</evidence>
<dbReference type="SUPFAM" id="SSF51735">
    <property type="entry name" value="NAD(P)-binding Rossmann-fold domains"/>
    <property type="match status" value="1"/>
</dbReference>
<feature type="domain" description="Gfo/Idh/MocA-like oxidoreductase N-terminal" evidence="1">
    <location>
        <begin position="36"/>
        <end position="165"/>
    </location>
</feature>
<dbReference type="InterPro" id="IPR050463">
    <property type="entry name" value="Gfo/Idh/MocA_oxidrdct_glycsds"/>
</dbReference>
<evidence type="ECO:0000313" key="3">
    <source>
        <dbReference type="Proteomes" id="UP001055420"/>
    </source>
</evidence>
<protein>
    <submittedName>
        <fullName evidence="2">Gfo/Idh/MocA family oxidoreductase</fullName>
    </submittedName>
</protein>
<dbReference type="InterPro" id="IPR036291">
    <property type="entry name" value="NAD(P)-bd_dom_sf"/>
</dbReference>